<sequence>MSPTNHPPKAEGASLLMSLFSTSFVAWLLIGALAHADRSFMDIQSLPPFVGLLSIILVTCLILAIVETEGNMPRQSGVYYTAAMTGLGASASYCLVTTGWESNYNRIFWALGGIYGGLLLETSTGLYTFFARWLDACVSRPELQTEKLQITRERQ</sequence>
<name>A0AAE0D3S6_COLKA</name>
<keyword evidence="1" id="KW-0472">Membrane</keyword>
<evidence type="ECO:0000256" key="1">
    <source>
        <dbReference type="SAM" id="Phobius"/>
    </source>
</evidence>
<keyword evidence="1" id="KW-1133">Transmembrane helix</keyword>
<accession>A0AAE0D3S6</accession>
<keyword evidence="3" id="KW-1185">Reference proteome</keyword>
<feature type="transmembrane region" description="Helical" evidence="1">
    <location>
        <begin position="12"/>
        <end position="34"/>
    </location>
</feature>
<evidence type="ECO:0000313" key="3">
    <source>
        <dbReference type="Proteomes" id="UP001281614"/>
    </source>
</evidence>
<dbReference type="EMBL" id="VYYT01000349">
    <property type="protein sequence ID" value="KAK2740483.1"/>
    <property type="molecule type" value="Genomic_DNA"/>
</dbReference>
<comment type="caution">
    <text evidence="2">The sequence shown here is derived from an EMBL/GenBank/DDBJ whole genome shotgun (WGS) entry which is preliminary data.</text>
</comment>
<organism evidence="2 3">
    <name type="scientific">Colletotrichum kahawae</name>
    <name type="common">Coffee berry disease fungus</name>
    <dbReference type="NCBI Taxonomy" id="34407"/>
    <lineage>
        <taxon>Eukaryota</taxon>
        <taxon>Fungi</taxon>
        <taxon>Dikarya</taxon>
        <taxon>Ascomycota</taxon>
        <taxon>Pezizomycotina</taxon>
        <taxon>Sordariomycetes</taxon>
        <taxon>Hypocreomycetidae</taxon>
        <taxon>Glomerellales</taxon>
        <taxon>Glomerellaceae</taxon>
        <taxon>Colletotrichum</taxon>
        <taxon>Colletotrichum gloeosporioides species complex</taxon>
    </lineage>
</organism>
<protein>
    <submittedName>
        <fullName evidence="2">Uncharacterized protein</fullName>
    </submittedName>
</protein>
<dbReference type="AlphaFoldDB" id="A0AAE0D3S6"/>
<proteinExistence type="predicted"/>
<feature type="transmembrane region" description="Helical" evidence="1">
    <location>
        <begin position="78"/>
        <end position="96"/>
    </location>
</feature>
<feature type="transmembrane region" description="Helical" evidence="1">
    <location>
        <begin position="46"/>
        <end position="66"/>
    </location>
</feature>
<feature type="transmembrane region" description="Helical" evidence="1">
    <location>
        <begin position="108"/>
        <end position="130"/>
    </location>
</feature>
<gene>
    <name evidence="2" type="ORF">CKAH01_18581</name>
</gene>
<evidence type="ECO:0000313" key="2">
    <source>
        <dbReference type="EMBL" id="KAK2740483.1"/>
    </source>
</evidence>
<keyword evidence="1" id="KW-0812">Transmembrane</keyword>
<reference evidence="2" key="1">
    <citation type="submission" date="2023-02" db="EMBL/GenBank/DDBJ databases">
        <title>Colletotrichum kahawae CIFC_Que2 genome sequencing and assembly.</title>
        <authorList>
            <person name="Baroncelli R."/>
        </authorList>
    </citation>
    <scope>NUCLEOTIDE SEQUENCE</scope>
    <source>
        <strain evidence="2">CIFC_Que2</strain>
    </source>
</reference>
<dbReference type="Proteomes" id="UP001281614">
    <property type="component" value="Unassembled WGS sequence"/>
</dbReference>